<dbReference type="InterPro" id="IPR017905">
    <property type="entry name" value="ERV/ALR_sulphydryl_oxidase"/>
</dbReference>
<dbReference type="EC" id="1.8.3.2" evidence="6"/>
<keyword evidence="2 6" id="KW-0285">Flavoprotein</keyword>
<proteinExistence type="predicted"/>
<evidence type="ECO:0000256" key="7">
    <source>
        <dbReference type="SAM" id="MobiDB-lite"/>
    </source>
</evidence>
<evidence type="ECO:0000259" key="8">
    <source>
        <dbReference type="PROSITE" id="PS51324"/>
    </source>
</evidence>
<dbReference type="EMBL" id="PYSW02000018">
    <property type="protein sequence ID" value="KAG2385492.1"/>
    <property type="molecule type" value="Genomic_DNA"/>
</dbReference>
<reference evidence="9 10" key="1">
    <citation type="journal article" date="2018" name="BMC Genomics">
        <title>The genome of Naegleria lovaniensis, the basis for a comparative approach to unravel pathogenicity factors of the human pathogenic amoeba N. fowleri.</title>
        <authorList>
            <person name="Liechti N."/>
            <person name="Schurch N."/>
            <person name="Bruggmann R."/>
            <person name="Wittwer M."/>
        </authorList>
    </citation>
    <scope>NUCLEOTIDE SEQUENCE [LARGE SCALE GENOMIC DNA]</scope>
    <source>
        <strain evidence="9 10">ATCC 30569</strain>
    </source>
</reference>
<organism evidence="9 10">
    <name type="scientific">Naegleria lovaniensis</name>
    <name type="common">Amoeba</name>
    <dbReference type="NCBI Taxonomy" id="51637"/>
    <lineage>
        <taxon>Eukaryota</taxon>
        <taxon>Discoba</taxon>
        <taxon>Heterolobosea</taxon>
        <taxon>Tetramitia</taxon>
        <taxon>Eutetramitia</taxon>
        <taxon>Vahlkampfiidae</taxon>
        <taxon>Naegleria</taxon>
    </lineage>
</organism>
<keyword evidence="10" id="KW-1185">Reference proteome</keyword>
<dbReference type="PROSITE" id="PS51324">
    <property type="entry name" value="ERV_ALR"/>
    <property type="match status" value="1"/>
</dbReference>
<dbReference type="InterPro" id="IPR039799">
    <property type="entry name" value="ALR/ERV"/>
</dbReference>
<dbReference type="AlphaFoldDB" id="A0AA88GMN4"/>
<feature type="region of interest" description="Disordered" evidence="7">
    <location>
        <begin position="1"/>
        <end position="29"/>
    </location>
</feature>
<comment type="catalytic activity">
    <reaction evidence="6">
        <text>2 R'C(R)SH + O2 = R'C(R)S-S(R)CR' + H2O2</text>
        <dbReference type="Rhea" id="RHEA:17357"/>
        <dbReference type="ChEBI" id="CHEBI:15379"/>
        <dbReference type="ChEBI" id="CHEBI:16240"/>
        <dbReference type="ChEBI" id="CHEBI:16520"/>
        <dbReference type="ChEBI" id="CHEBI:17412"/>
        <dbReference type="EC" id="1.8.3.2"/>
    </reaction>
</comment>
<keyword evidence="4 6" id="KW-0560">Oxidoreductase</keyword>
<dbReference type="SUPFAM" id="SSF69000">
    <property type="entry name" value="FAD-dependent thiol oxidase"/>
    <property type="match status" value="1"/>
</dbReference>
<accession>A0AA88GMN4</accession>
<sequence length="210" mass="24303">MYSSTVDSSNFSTSSNHQTQENTSENSHKKLQDNLGASTWAFMHTVAAQYPKKPSPIQQHHIKQLFVRIAEFYPCRWCAKDFADSIKKHPIRAESREALSIWLCERHNEVNEKIGKPIVPDCKTAWKRWLVEDDAEDVEEKVEEHKKPDFVSNDFDWLDSSAAENNNQNGGDIDFDTPSMDDLMKDCKFCESTMGKERYDKLKSLLNKRP</sequence>
<dbReference type="RefSeq" id="XP_044549485.1">
    <property type="nucleotide sequence ID" value="XM_044692821.1"/>
</dbReference>
<dbReference type="GO" id="GO:0005739">
    <property type="term" value="C:mitochondrion"/>
    <property type="evidence" value="ECO:0007669"/>
    <property type="project" value="TreeGrafter"/>
</dbReference>
<keyword evidence="3 6" id="KW-0274">FAD</keyword>
<evidence type="ECO:0000313" key="9">
    <source>
        <dbReference type="EMBL" id="KAG2385492.1"/>
    </source>
</evidence>
<dbReference type="GO" id="GO:0016971">
    <property type="term" value="F:flavin-dependent sulfhydryl oxidase activity"/>
    <property type="evidence" value="ECO:0007669"/>
    <property type="project" value="InterPro"/>
</dbReference>
<evidence type="ECO:0000256" key="6">
    <source>
        <dbReference type="RuleBase" id="RU371123"/>
    </source>
</evidence>
<evidence type="ECO:0000256" key="5">
    <source>
        <dbReference type="ARBA" id="ARBA00023157"/>
    </source>
</evidence>
<protein>
    <recommendedName>
        <fullName evidence="6">Sulfhydryl oxidase</fullName>
        <ecNumber evidence="6">1.8.3.2</ecNumber>
    </recommendedName>
</protein>
<dbReference type="InterPro" id="IPR036774">
    <property type="entry name" value="ERV/ALR_sulphydryl_oxid_sf"/>
</dbReference>
<dbReference type="Gene3D" id="1.20.120.310">
    <property type="entry name" value="ERV/ALR sulfhydryl oxidase domain"/>
    <property type="match status" value="1"/>
</dbReference>
<dbReference type="PANTHER" id="PTHR12645">
    <property type="entry name" value="ALR/ERV"/>
    <property type="match status" value="1"/>
</dbReference>
<evidence type="ECO:0000256" key="3">
    <source>
        <dbReference type="ARBA" id="ARBA00022827"/>
    </source>
</evidence>
<evidence type="ECO:0000256" key="4">
    <source>
        <dbReference type="ARBA" id="ARBA00023002"/>
    </source>
</evidence>
<comment type="caution">
    <text evidence="9">The sequence shown here is derived from an EMBL/GenBank/DDBJ whole genome shotgun (WGS) entry which is preliminary data.</text>
</comment>
<evidence type="ECO:0000256" key="1">
    <source>
        <dbReference type="ARBA" id="ARBA00001974"/>
    </source>
</evidence>
<evidence type="ECO:0000313" key="10">
    <source>
        <dbReference type="Proteomes" id="UP000816034"/>
    </source>
</evidence>
<dbReference type="PANTHER" id="PTHR12645:SF0">
    <property type="entry name" value="FAD-LINKED SULFHYDRYL OXIDASE ALR"/>
    <property type="match status" value="1"/>
</dbReference>
<dbReference type="Pfam" id="PF04777">
    <property type="entry name" value="Evr1_Alr"/>
    <property type="match status" value="1"/>
</dbReference>
<gene>
    <name evidence="9" type="ORF">C9374_003307</name>
</gene>
<feature type="domain" description="ERV/ALR sulfhydryl oxidase" evidence="8">
    <location>
        <begin position="26"/>
        <end position="129"/>
    </location>
</feature>
<keyword evidence="5" id="KW-1015">Disulfide bond</keyword>
<name>A0AA88GMN4_NAELO</name>
<dbReference type="Proteomes" id="UP000816034">
    <property type="component" value="Unassembled WGS sequence"/>
</dbReference>
<dbReference type="GeneID" id="68095762"/>
<dbReference type="GO" id="GO:0050660">
    <property type="term" value="F:flavin adenine dinucleotide binding"/>
    <property type="evidence" value="ECO:0007669"/>
    <property type="project" value="TreeGrafter"/>
</dbReference>
<feature type="compositionally biased region" description="Low complexity" evidence="7">
    <location>
        <begin position="1"/>
        <end position="16"/>
    </location>
</feature>
<evidence type="ECO:0000256" key="2">
    <source>
        <dbReference type="ARBA" id="ARBA00022630"/>
    </source>
</evidence>
<comment type="cofactor">
    <cofactor evidence="1 6">
        <name>FAD</name>
        <dbReference type="ChEBI" id="CHEBI:57692"/>
    </cofactor>
</comment>